<dbReference type="OrthoDB" id="4331634at2"/>
<evidence type="ECO:0000313" key="1">
    <source>
        <dbReference type="EMBL" id="MQY11950.1"/>
    </source>
</evidence>
<organism evidence="1 2">
    <name type="scientific">Streptomyces smaragdinus</name>
    <dbReference type="NCBI Taxonomy" id="2585196"/>
    <lineage>
        <taxon>Bacteria</taxon>
        <taxon>Bacillati</taxon>
        <taxon>Actinomycetota</taxon>
        <taxon>Actinomycetes</taxon>
        <taxon>Kitasatosporales</taxon>
        <taxon>Streptomycetaceae</taxon>
        <taxon>Streptomyces</taxon>
    </lineage>
</organism>
<proteinExistence type="predicted"/>
<accession>A0A7K0CEQ2</accession>
<dbReference type="AlphaFoldDB" id="A0A7K0CEQ2"/>
<keyword evidence="2" id="KW-1185">Reference proteome</keyword>
<dbReference type="EMBL" id="WEGJ01000004">
    <property type="protein sequence ID" value="MQY11950.1"/>
    <property type="molecule type" value="Genomic_DNA"/>
</dbReference>
<gene>
    <name evidence="1" type="ORF">SRB5_20770</name>
</gene>
<protein>
    <submittedName>
        <fullName evidence="1">Uncharacterized protein</fullName>
    </submittedName>
</protein>
<evidence type="ECO:0000313" key="2">
    <source>
        <dbReference type="Proteomes" id="UP000466345"/>
    </source>
</evidence>
<name>A0A7K0CEQ2_9ACTN</name>
<reference evidence="1 2" key="1">
    <citation type="submission" date="2019-10" db="EMBL/GenBank/DDBJ databases">
        <title>Streptomyces smaragdinus sp. nov. and Streptomyces fabii sp. nov., isolated from the gut of fungus growing-termite Macrotermes natalensis.</title>
        <authorList>
            <person name="Schwitalla J."/>
            <person name="Benndorf R."/>
            <person name="Martin K."/>
            <person name="De Beer W."/>
            <person name="Kaster A.-K."/>
            <person name="Vollmers J."/>
            <person name="Poulsen M."/>
            <person name="Beemelmanns C."/>
        </authorList>
    </citation>
    <scope>NUCLEOTIDE SEQUENCE [LARGE SCALE GENOMIC DNA]</scope>
    <source>
        <strain evidence="1 2">RB5</strain>
    </source>
</reference>
<dbReference type="Proteomes" id="UP000466345">
    <property type="component" value="Unassembled WGS sequence"/>
</dbReference>
<comment type="caution">
    <text evidence="1">The sequence shown here is derived from an EMBL/GenBank/DDBJ whole genome shotgun (WGS) entry which is preliminary data.</text>
</comment>
<dbReference type="RefSeq" id="WP_153451175.1">
    <property type="nucleotide sequence ID" value="NZ_WEGJ01000004.1"/>
</dbReference>
<sequence>MNGYGPDAPAVDPAVLTALLDRHGWRRHGAAAARYARWTPPGDGPGGTSLLVPRDRSYPDSGDLLAEAVEALGHSACPSARDILVGLAVPSDEVRWEQDLPAGGDGTPVWTAAEQLRGAARAMLLAGVLAVRERAGYHGARHRRQAEAELERVLVGPGSGAGRLTAFVPVPAGRAAVAVLHGALQAVRDAVDYARATGGMEAFDAAVELGVCTELTAALTALVRGTHGVGVTLAWAPATGGPLGVSPRPEPVRFTPGDLPALRHAGRRYRRDEPSLPVRLTGTVVRMRRDGPHGPGRVRLRVLAGAEVTAVRAALDEEDYRIAGQAHLVGMPIRLDGRLESRGGFRRVTGVSGVTPVPLEEAERDRMLKSLHENLDFFEDACGG</sequence>